<dbReference type="KEGG" id="psq:PUNSTDRAFT_139413"/>
<organism evidence="2 3">
    <name type="scientific">Punctularia strigosozonata (strain HHB-11173)</name>
    <name type="common">White-rot fungus</name>
    <dbReference type="NCBI Taxonomy" id="741275"/>
    <lineage>
        <taxon>Eukaryota</taxon>
        <taxon>Fungi</taxon>
        <taxon>Dikarya</taxon>
        <taxon>Basidiomycota</taxon>
        <taxon>Agaricomycotina</taxon>
        <taxon>Agaricomycetes</taxon>
        <taxon>Corticiales</taxon>
        <taxon>Punctulariaceae</taxon>
        <taxon>Punctularia</taxon>
    </lineage>
</organism>
<evidence type="ECO:0000256" key="1">
    <source>
        <dbReference type="SAM" id="MobiDB-lite"/>
    </source>
</evidence>
<feature type="region of interest" description="Disordered" evidence="1">
    <location>
        <begin position="1"/>
        <end position="130"/>
    </location>
</feature>
<feature type="compositionally biased region" description="Low complexity" evidence="1">
    <location>
        <begin position="182"/>
        <end position="191"/>
    </location>
</feature>
<dbReference type="AlphaFoldDB" id="R7S102"/>
<accession>R7S102</accession>
<name>R7S102_PUNST</name>
<dbReference type="HOGENOM" id="CLU_790211_0_0_1"/>
<evidence type="ECO:0000313" key="3">
    <source>
        <dbReference type="Proteomes" id="UP000054196"/>
    </source>
</evidence>
<reference evidence="3" key="1">
    <citation type="journal article" date="2012" name="Science">
        <title>The Paleozoic origin of enzymatic lignin decomposition reconstructed from 31 fungal genomes.</title>
        <authorList>
            <person name="Floudas D."/>
            <person name="Binder M."/>
            <person name="Riley R."/>
            <person name="Barry K."/>
            <person name="Blanchette R.A."/>
            <person name="Henrissat B."/>
            <person name="Martinez A.T."/>
            <person name="Otillar R."/>
            <person name="Spatafora J.W."/>
            <person name="Yadav J.S."/>
            <person name="Aerts A."/>
            <person name="Benoit I."/>
            <person name="Boyd A."/>
            <person name="Carlson A."/>
            <person name="Copeland A."/>
            <person name="Coutinho P.M."/>
            <person name="de Vries R.P."/>
            <person name="Ferreira P."/>
            <person name="Findley K."/>
            <person name="Foster B."/>
            <person name="Gaskell J."/>
            <person name="Glotzer D."/>
            <person name="Gorecki P."/>
            <person name="Heitman J."/>
            <person name="Hesse C."/>
            <person name="Hori C."/>
            <person name="Igarashi K."/>
            <person name="Jurgens J.A."/>
            <person name="Kallen N."/>
            <person name="Kersten P."/>
            <person name="Kohler A."/>
            <person name="Kuees U."/>
            <person name="Kumar T.K.A."/>
            <person name="Kuo A."/>
            <person name="LaButti K."/>
            <person name="Larrondo L.F."/>
            <person name="Lindquist E."/>
            <person name="Ling A."/>
            <person name="Lombard V."/>
            <person name="Lucas S."/>
            <person name="Lundell T."/>
            <person name="Martin R."/>
            <person name="McLaughlin D.J."/>
            <person name="Morgenstern I."/>
            <person name="Morin E."/>
            <person name="Murat C."/>
            <person name="Nagy L.G."/>
            <person name="Nolan M."/>
            <person name="Ohm R.A."/>
            <person name="Patyshakuliyeva A."/>
            <person name="Rokas A."/>
            <person name="Ruiz-Duenas F.J."/>
            <person name="Sabat G."/>
            <person name="Salamov A."/>
            <person name="Samejima M."/>
            <person name="Schmutz J."/>
            <person name="Slot J.C."/>
            <person name="St John F."/>
            <person name="Stenlid J."/>
            <person name="Sun H."/>
            <person name="Sun S."/>
            <person name="Syed K."/>
            <person name="Tsang A."/>
            <person name="Wiebenga A."/>
            <person name="Young D."/>
            <person name="Pisabarro A."/>
            <person name="Eastwood D.C."/>
            <person name="Martin F."/>
            <person name="Cullen D."/>
            <person name="Grigoriev I.V."/>
            <person name="Hibbett D.S."/>
        </authorList>
    </citation>
    <scope>NUCLEOTIDE SEQUENCE [LARGE SCALE GENOMIC DNA]</scope>
    <source>
        <strain evidence="3">HHB-11173 SS5</strain>
    </source>
</reference>
<sequence>MPISVQHKQQLLSTARSAREPLPDSREDYAEDAVEDRPESDEGSDGESEYDSWQSDDPGDSEDYVERKGSRRSRLKSKAKRTDRRAKMKDNADAVAQSEHRPQEGPRPSGALPPPSGGPRVHSPPCRRCRKHGLDCEMQEALGAACAPCYEGKVRCEKGAGRTGRRRGVNLKKGRKPARMLPSRSAGPSRASPDDPSDSDVRIVSPPPSDSDVQIISPPPSPRTQERFKTKRGDATIRREAPATGSHPERRGPVEVRDGDEDPNDPNDLRLDDMQLGPPPVDYNPFAASASRILATAVRAREPADQIREREAHSLGLLAAFTAVSLDNIRLSARLDKLNAQRVADKYATPL</sequence>
<dbReference type="RefSeq" id="XP_007389186.1">
    <property type="nucleotide sequence ID" value="XM_007389124.1"/>
</dbReference>
<dbReference type="EMBL" id="JH687561">
    <property type="protein sequence ID" value="EIN03529.1"/>
    <property type="molecule type" value="Genomic_DNA"/>
</dbReference>
<evidence type="ECO:0000313" key="2">
    <source>
        <dbReference type="EMBL" id="EIN03529.1"/>
    </source>
</evidence>
<proteinExistence type="predicted"/>
<feature type="compositionally biased region" description="Basic and acidic residues" evidence="1">
    <location>
        <begin position="224"/>
        <end position="257"/>
    </location>
</feature>
<feature type="compositionally biased region" description="Basic residues" evidence="1">
    <location>
        <begin position="69"/>
        <end position="87"/>
    </location>
</feature>
<dbReference type="GeneID" id="18880315"/>
<feature type="compositionally biased region" description="Basic and acidic residues" evidence="1">
    <location>
        <begin position="17"/>
        <end position="28"/>
    </location>
</feature>
<keyword evidence="3" id="KW-1185">Reference proteome</keyword>
<protein>
    <recommendedName>
        <fullName evidence="4">Zn(2)-C6 fungal-type domain-containing protein</fullName>
    </recommendedName>
</protein>
<feature type="compositionally biased region" description="Basic residues" evidence="1">
    <location>
        <begin position="163"/>
        <end position="178"/>
    </location>
</feature>
<evidence type="ECO:0008006" key="4">
    <source>
        <dbReference type="Google" id="ProtNLM"/>
    </source>
</evidence>
<dbReference type="Proteomes" id="UP000054196">
    <property type="component" value="Unassembled WGS sequence"/>
</dbReference>
<feature type="region of interest" description="Disordered" evidence="1">
    <location>
        <begin position="153"/>
        <end position="284"/>
    </location>
</feature>
<feature type="compositionally biased region" description="Acidic residues" evidence="1">
    <location>
        <begin position="29"/>
        <end position="50"/>
    </location>
</feature>
<gene>
    <name evidence="2" type="ORF">PUNSTDRAFT_139413</name>
</gene>
<feature type="compositionally biased region" description="Polar residues" evidence="1">
    <location>
        <begin position="1"/>
        <end position="16"/>
    </location>
</feature>
<feature type="compositionally biased region" description="Basic and acidic residues" evidence="1">
    <location>
        <begin position="88"/>
        <end position="104"/>
    </location>
</feature>